<dbReference type="PANTHER" id="PTHR45825:SF11">
    <property type="entry name" value="ALPHA AMYLASE DOMAIN-CONTAINING PROTEIN"/>
    <property type="match status" value="1"/>
</dbReference>
<comment type="function">
    <text evidence="2 7">Synthesizes alpha-1,4-glucan chains using ADP-glucose.</text>
</comment>
<dbReference type="GO" id="GO:0009011">
    <property type="term" value="F:alpha-1,4-glucan glucosyltransferase (ADP-glucose donor) activity"/>
    <property type="evidence" value="ECO:0007669"/>
    <property type="project" value="UniProtKB-UniRule"/>
</dbReference>
<feature type="binding site" evidence="7">
    <location>
        <position position="15"/>
    </location>
    <ligand>
        <name>ADP-alpha-D-glucose</name>
        <dbReference type="ChEBI" id="CHEBI:57498"/>
    </ligand>
</feature>
<evidence type="ECO:0000256" key="3">
    <source>
        <dbReference type="ARBA" id="ARBA00010281"/>
    </source>
</evidence>
<evidence type="ECO:0000256" key="2">
    <source>
        <dbReference type="ARBA" id="ARBA00002764"/>
    </source>
</evidence>
<dbReference type="PANTHER" id="PTHR45825">
    <property type="entry name" value="GRANULE-BOUND STARCH SYNTHASE 1, CHLOROPLASTIC/AMYLOPLASTIC"/>
    <property type="match status" value="1"/>
</dbReference>
<comment type="similarity">
    <text evidence="3 7">Belongs to the glycosyltransferase 1 family. Bacterial/plant glycogen synthase subfamily.</text>
</comment>
<dbReference type="SUPFAM" id="SSF53756">
    <property type="entry name" value="UDP-Glycosyltransferase/glycogen phosphorylase"/>
    <property type="match status" value="1"/>
</dbReference>
<evidence type="ECO:0000259" key="9">
    <source>
        <dbReference type="Pfam" id="PF08323"/>
    </source>
</evidence>
<protein>
    <recommendedName>
        <fullName evidence="7">Glycogen synthase</fullName>
        <ecNumber evidence="7">2.4.1.21</ecNumber>
    </recommendedName>
    <alternativeName>
        <fullName evidence="7">Starch [bacterial glycogen] synthase</fullName>
    </alternativeName>
</protein>
<evidence type="ECO:0000256" key="6">
    <source>
        <dbReference type="ARBA" id="ARBA00023056"/>
    </source>
</evidence>
<proteinExistence type="inferred from homology"/>
<evidence type="ECO:0000259" key="8">
    <source>
        <dbReference type="Pfam" id="PF00534"/>
    </source>
</evidence>
<comment type="catalytic activity">
    <reaction evidence="1 7">
        <text>[(1-&gt;4)-alpha-D-glucosyl](n) + ADP-alpha-D-glucose = [(1-&gt;4)-alpha-D-glucosyl](n+1) + ADP + H(+)</text>
        <dbReference type="Rhea" id="RHEA:18189"/>
        <dbReference type="Rhea" id="RHEA-COMP:9584"/>
        <dbReference type="Rhea" id="RHEA-COMP:9587"/>
        <dbReference type="ChEBI" id="CHEBI:15378"/>
        <dbReference type="ChEBI" id="CHEBI:15444"/>
        <dbReference type="ChEBI" id="CHEBI:57498"/>
        <dbReference type="ChEBI" id="CHEBI:456216"/>
        <dbReference type="EC" id="2.4.1.21"/>
    </reaction>
</comment>
<dbReference type="AlphaFoldDB" id="A0AAU7UAF8"/>
<dbReference type="KEGG" id="dsc:ABOD76_18700"/>
<evidence type="ECO:0000313" key="10">
    <source>
        <dbReference type="EMBL" id="XBV85439.1"/>
    </source>
</evidence>
<dbReference type="InterPro" id="IPR013534">
    <property type="entry name" value="Starch_synth_cat_dom"/>
</dbReference>
<reference evidence="10" key="1">
    <citation type="submission" date="2024-06" db="EMBL/GenBank/DDBJ databases">
        <title>Draft Genome Sequence of Deinococcus sonorensis Type Strain KR-87, a Biofilm Producing Representative of the Genus Deinococcus.</title>
        <authorList>
            <person name="Boren L.S."/>
            <person name="Grosso R.A."/>
            <person name="Hugenberg-Cox A.N."/>
            <person name="Hill J.T.E."/>
            <person name="Albert C.M."/>
            <person name="Tuohy J.M."/>
        </authorList>
    </citation>
    <scope>NUCLEOTIDE SEQUENCE</scope>
    <source>
        <strain evidence="10">KR-87</strain>
    </source>
</reference>
<dbReference type="EMBL" id="CP158299">
    <property type="protein sequence ID" value="XBV85439.1"/>
    <property type="molecule type" value="Genomic_DNA"/>
</dbReference>
<organism evidence="10">
    <name type="scientific">Deinococcus sonorensis KR-87</name>
    <dbReference type="NCBI Taxonomy" id="694439"/>
    <lineage>
        <taxon>Bacteria</taxon>
        <taxon>Thermotogati</taxon>
        <taxon>Deinococcota</taxon>
        <taxon>Deinococci</taxon>
        <taxon>Deinococcales</taxon>
        <taxon>Deinococcaceae</taxon>
        <taxon>Deinococcus</taxon>
    </lineage>
</organism>
<gene>
    <name evidence="7" type="primary">glgA</name>
    <name evidence="10" type="ORF">ABOD76_18700</name>
</gene>
<evidence type="ECO:0000256" key="5">
    <source>
        <dbReference type="ARBA" id="ARBA00022679"/>
    </source>
</evidence>
<sequence>MQLLLVASEVFPYSRTGGLADVMAALPEALSRLGVSVTVVSPWWQDLNGEPQEIWRASEPRNGRLQPGPVRVGEIVDGDVRYLFYGTPDFDRPGLYAEDDVERFCRWGRTLLPTLASMGLTFDVLHGHDWAAGLVVAHARLMGLRSVYTVHNLQYQGRWNAQEGFGWTGLPPQNFANVEFHGDINLMKAGLVYADHLTTVSPTYAHEITTAEYGEGLQGVLQVRESAGQLSGILNGLDLERWDPAADPDIQPFHTPAGRQANVELLRQEFGLDDAPILAAVTRLVSQKGMDLLIEALPEVTQDWNVVVLGSGEALLEAALKGWSQHSRVRYVSGMNEPLAHRLYAGSDAFCMPSRFEPCGLSQMIAMRYGSLPVVRETGGLVDSVPTDVGFRFGPADDEALVACLQQARAQVEQPEKWQTRMRRGMALDFSWDASARQYQALYRSLDRGQ</sequence>
<feature type="domain" description="Starch synthase catalytic" evidence="9">
    <location>
        <begin position="3"/>
        <end position="222"/>
    </location>
</feature>
<dbReference type="GO" id="GO:0004373">
    <property type="term" value="F:alpha-1,4-glucan glucosyltransferase (UDP-glucose donor) activity"/>
    <property type="evidence" value="ECO:0007669"/>
    <property type="project" value="InterPro"/>
</dbReference>
<keyword evidence="5 7" id="KW-0808">Transferase</keyword>
<feature type="domain" description="Glycosyl transferase family 1" evidence="8">
    <location>
        <begin position="266"/>
        <end position="421"/>
    </location>
</feature>
<keyword evidence="4 7" id="KW-0328">Glycosyltransferase</keyword>
<dbReference type="CDD" id="cd03791">
    <property type="entry name" value="GT5_Glycogen_synthase_DULL1-like"/>
    <property type="match status" value="1"/>
</dbReference>
<dbReference type="Pfam" id="PF08323">
    <property type="entry name" value="Glyco_transf_5"/>
    <property type="match status" value="1"/>
</dbReference>
<dbReference type="Gene3D" id="3.40.50.2000">
    <property type="entry name" value="Glycogen Phosphorylase B"/>
    <property type="match status" value="2"/>
</dbReference>
<dbReference type="EC" id="2.4.1.21" evidence="7"/>
<evidence type="ECO:0000256" key="7">
    <source>
        <dbReference type="HAMAP-Rule" id="MF_00484"/>
    </source>
</evidence>
<comment type="pathway">
    <text evidence="7">Glycan biosynthesis; glycogen biosynthesis.</text>
</comment>
<dbReference type="Pfam" id="PF00534">
    <property type="entry name" value="Glycos_transf_1"/>
    <property type="match status" value="1"/>
</dbReference>
<name>A0AAU7UAF8_9DEIO</name>
<dbReference type="GO" id="GO:0005978">
    <property type="term" value="P:glycogen biosynthetic process"/>
    <property type="evidence" value="ECO:0007669"/>
    <property type="project" value="UniProtKB-UniRule"/>
</dbReference>
<evidence type="ECO:0000256" key="1">
    <source>
        <dbReference type="ARBA" id="ARBA00001478"/>
    </source>
</evidence>
<keyword evidence="6 7" id="KW-0320">Glycogen biosynthesis</keyword>
<dbReference type="NCBIfam" id="TIGR02095">
    <property type="entry name" value="glgA"/>
    <property type="match status" value="1"/>
</dbReference>
<dbReference type="InterPro" id="IPR011835">
    <property type="entry name" value="GS/SS"/>
</dbReference>
<accession>A0AAU7UAF8</accession>
<dbReference type="RefSeq" id="WP_350243476.1">
    <property type="nucleotide sequence ID" value="NZ_CP158299.1"/>
</dbReference>
<dbReference type="HAMAP" id="MF_00484">
    <property type="entry name" value="Glycogen_synth"/>
    <property type="match status" value="1"/>
</dbReference>
<dbReference type="InterPro" id="IPR001296">
    <property type="entry name" value="Glyco_trans_1"/>
</dbReference>
<evidence type="ECO:0000256" key="4">
    <source>
        <dbReference type="ARBA" id="ARBA00022676"/>
    </source>
</evidence>